<dbReference type="EMBL" id="KV417526">
    <property type="protein sequence ID" value="KZP24388.1"/>
    <property type="molecule type" value="Genomic_DNA"/>
</dbReference>
<dbReference type="AlphaFoldDB" id="A0A166MWE4"/>
<keyword evidence="3" id="KW-1185">Reference proteome</keyword>
<name>A0A166MWE4_9AGAM</name>
<dbReference type="Proteomes" id="UP000076532">
    <property type="component" value="Unassembled WGS sequence"/>
</dbReference>
<feature type="region of interest" description="Disordered" evidence="1">
    <location>
        <begin position="131"/>
        <end position="164"/>
    </location>
</feature>
<feature type="compositionally biased region" description="Low complexity" evidence="1">
    <location>
        <begin position="131"/>
        <end position="142"/>
    </location>
</feature>
<sequence>MGAGCSRTVPSDSAPWCHLLCRPSRPLALPSLIRLPPSFIYSPAGHVLQLVILYLDRPLEVRCRFRSLIIPSDLPNTRLYRLLMESVRGEVIEWSAMSTFKIPSVRQSINCHCDYNRLLFSTSCNLTANNLPSPTTTPTPASFPRTALPPRSPSSSRSTLRSYPPPLLPRSAKQGCGSTIFPVAAAATCVLSFGSARSNAPA</sequence>
<reference evidence="2 3" key="1">
    <citation type="journal article" date="2016" name="Mol. Biol. Evol.">
        <title>Comparative Genomics of Early-Diverging Mushroom-Forming Fungi Provides Insights into the Origins of Lignocellulose Decay Capabilities.</title>
        <authorList>
            <person name="Nagy L.G."/>
            <person name="Riley R."/>
            <person name="Tritt A."/>
            <person name="Adam C."/>
            <person name="Daum C."/>
            <person name="Floudas D."/>
            <person name="Sun H."/>
            <person name="Yadav J.S."/>
            <person name="Pangilinan J."/>
            <person name="Larsson K.H."/>
            <person name="Matsuura K."/>
            <person name="Barry K."/>
            <person name="Labutti K."/>
            <person name="Kuo R."/>
            <person name="Ohm R.A."/>
            <person name="Bhattacharya S.S."/>
            <person name="Shirouzu T."/>
            <person name="Yoshinaga Y."/>
            <person name="Martin F.M."/>
            <person name="Grigoriev I.V."/>
            <person name="Hibbett D.S."/>
        </authorList>
    </citation>
    <scope>NUCLEOTIDE SEQUENCE [LARGE SCALE GENOMIC DNA]</scope>
    <source>
        <strain evidence="2 3">CBS 109695</strain>
    </source>
</reference>
<evidence type="ECO:0000313" key="3">
    <source>
        <dbReference type="Proteomes" id="UP000076532"/>
    </source>
</evidence>
<accession>A0A166MWE4</accession>
<organism evidence="2 3">
    <name type="scientific">Athelia psychrophila</name>
    <dbReference type="NCBI Taxonomy" id="1759441"/>
    <lineage>
        <taxon>Eukaryota</taxon>
        <taxon>Fungi</taxon>
        <taxon>Dikarya</taxon>
        <taxon>Basidiomycota</taxon>
        <taxon>Agaricomycotina</taxon>
        <taxon>Agaricomycetes</taxon>
        <taxon>Agaricomycetidae</taxon>
        <taxon>Atheliales</taxon>
        <taxon>Atheliaceae</taxon>
        <taxon>Athelia</taxon>
    </lineage>
</organism>
<gene>
    <name evidence="2" type="ORF">FIBSPDRAFT_422296</name>
</gene>
<feature type="compositionally biased region" description="Low complexity" evidence="1">
    <location>
        <begin position="153"/>
        <end position="162"/>
    </location>
</feature>
<proteinExistence type="predicted"/>
<evidence type="ECO:0000256" key="1">
    <source>
        <dbReference type="SAM" id="MobiDB-lite"/>
    </source>
</evidence>
<evidence type="ECO:0000313" key="2">
    <source>
        <dbReference type="EMBL" id="KZP24388.1"/>
    </source>
</evidence>
<protein>
    <submittedName>
        <fullName evidence="2">Uncharacterized protein</fullName>
    </submittedName>
</protein>